<organism evidence="2 3">
    <name type="scientific">Tenebrio molitor</name>
    <name type="common">Yellow mealworm beetle</name>
    <dbReference type="NCBI Taxonomy" id="7067"/>
    <lineage>
        <taxon>Eukaryota</taxon>
        <taxon>Metazoa</taxon>
        <taxon>Ecdysozoa</taxon>
        <taxon>Arthropoda</taxon>
        <taxon>Hexapoda</taxon>
        <taxon>Insecta</taxon>
        <taxon>Pterygota</taxon>
        <taxon>Neoptera</taxon>
        <taxon>Endopterygota</taxon>
        <taxon>Coleoptera</taxon>
        <taxon>Polyphaga</taxon>
        <taxon>Cucujiformia</taxon>
        <taxon>Tenebrionidae</taxon>
        <taxon>Tenebrio</taxon>
    </lineage>
</organism>
<accession>A0A8J6LE27</accession>
<protein>
    <submittedName>
        <fullName evidence="2">Uncharacterized protein</fullName>
    </submittedName>
</protein>
<dbReference type="Proteomes" id="UP000719412">
    <property type="component" value="Unassembled WGS sequence"/>
</dbReference>
<dbReference type="EMBL" id="JABDTM020021217">
    <property type="protein sequence ID" value="KAH0816622.1"/>
    <property type="molecule type" value="Genomic_DNA"/>
</dbReference>
<evidence type="ECO:0000256" key="1">
    <source>
        <dbReference type="SAM" id="MobiDB-lite"/>
    </source>
</evidence>
<evidence type="ECO:0000313" key="3">
    <source>
        <dbReference type="Proteomes" id="UP000719412"/>
    </source>
</evidence>
<comment type="caution">
    <text evidence="2">The sequence shown here is derived from an EMBL/GenBank/DDBJ whole genome shotgun (WGS) entry which is preliminary data.</text>
</comment>
<reference evidence="2" key="1">
    <citation type="journal article" date="2020" name="J Insects Food Feed">
        <title>The yellow mealworm (Tenebrio molitor) genome: a resource for the emerging insects as food and feed industry.</title>
        <authorList>
            <person name="Eriksson T."/>
            <person name="Andere A."/>
            <person name="Kelstrup H."/>
            <person name="Emery V."/>
            <person name="Picard C."/>
        </authorList>
    </citation>
    <scope>NUCLEOTIDE SEQUENCE</scope>
    <source>
        <strain evidence="2">Stoneville</strain>
        <tissue evidence="2">Whole head</tissue>
    </source>
</reference>
<dbReference type="AlphaFoldDB" id="A0A8J6LE27"/>
<gene>
    <name evidence="2" type="ORF">GEV33_006169</name>
</gene>
<feature type="region of interest" description="Disordered" evidence="1">
    <location>
        <begin position="27"/>
        <end position="49"/>
    </location>
</feature>
<feature type="compositionally biased region" description="Basic and acidic residues" evidence="1">
    <location>
        <begin position="29"/>
        <end position="46"/>
    </location>
</feature>
<evidence type="ECO:0000313" key="2">
    <source>
        <dbReference type="EMBL" id="KAH0816622.1"/>
    </source>
</evidence>
<reference evidence="2" key="2">
    <citation type="submission" date="2021-08" db="EMBL/GenBank/DDBJ databases">
        <authorList>
            <person name="Eriksson T."/>
        </authorList>
    </citation>
    <scope>NUCLEOTIDE SEQUENCE</scope>
    <source>
        <strain evidence="2">Stoneville</strain>
        <tissue evidence="2">Whole head</tissue>
    </source>
</reference>
<proteinExistence type="predicted"/>
<sequence>MTVLPLYYSCAFGRPENCRWFYGKVSVGSKKDRDKQKGKEEDKVPASDESESGYLIAIAVASSVTVKKIEREKRNMKEKMGYKKKMNRS</sequence>
<name>A0A8J6LE27_TENMO</name>
<keyword evidence="3" id="KW-1185">Reference proteome</keyword>